<dbReference type="Proteomes" id="UP000216189">
    <property type="component" value="Unassembled WGS sequence"/>
</dbReference>
<sequence length="532" mass="61608">MHDSILDNLDKYTAEQLTSYIRQGVVTLDELRQEGLAVNIRHEIEELLKNDPEEDDWQHACDLDTIEAYQNYLDNYPEGNYRSDARRNLQSLQNDQAVQEKEDDDEFTYSQVDKNDIQALDEFIRNNPTNRFRFEARRRKNELARKNRLSGAERIHRIILQSDPYDIPRKIEELILRQEASEDDLIEIFRNDHNILPADIVKMLDRVIDFRALLDAGIDDAFIEQLEDFDSLPQSDLDKIDLEKMPPLKSIPDGFTEIYFWGVPASGKTCAVGSIMSTMTNGRGVKSVMPFTDSQGSSYMMPLASSFREDKVCILPPRTKVEETFEMRYQITDDDNKEHGLAFIDLSGELFECMHLSRAQGKENLTPKQQRALTVLEDILVNNRSKNPKIHFFVIEYGSENNRYKGLSQNELLLSCLNYLDDKSILKDNTIGSYLIITKADKAGEANIGDYIDEYYSGFYNGLTQRMTKWGINTRKGKSQVKRFPFSIGDVCFQKWCLYDPEWTQWIIEEIKTRSYGIETGIIGKFKSATRK</sequence>
<name>A0ABX4EEW0_SEGBR</name>
<evidence type="ECO:0000313" key="1">
    <source>
        <dbReference type="EMBL" id="OYP53645.1"/>
    </source>
</evidence>
<organism evidence="1 2">
    <name type="scientific">Segatella bryantii</name>
    <name type="common">Prevotella bryantii</name>
    <dbReference type="NCBI Taxonomy" id="77095"/>
    <lineage>
        <taxon>Bacteria</taxon>
        <taxon>Pseudomonadati</taxon>
        <taxon>Bacteroidota</taxon>
        <taxon>Bacteroidia</taxon>
        <taxon>Bacteroidales</taxon>
        <taxon>Prevotellaceae</taxon>
        <taxon>Segatella</taxon>
    </lineage>
</organism>
<keyword evidence="2" id="KW-1185">Reference proteome</keyword>
<gene>
    <name evidence="1" type="ORF">CIK91_11770</name>
</gene>
<protein>
    <submittedName>
        <fullName evidence="1">Uncharacterized protein</fullName>
    </submittedName>
</protein>
<accession>A0ABX4EEW0</accession>
<proteinExistence type="predicted"/>
<dbReference type="RefSeq" id="WP_094448979.1">
    <property type="nucleotide sequence ID" value="NZ_CP091802.1"/>
</dbReference>
<reference evidence="1 2" key="1">
    <citation type="submission" date="2017-08" db="EMBL/GenBank/DDBJ databases">
        <title>Comparative genomics of non-oral Prevotella species.</title>
        <authorList>
            <person name="Accetto T."/>
            <person name="Nograsek B."/>
            <person name="Avgustin G."/>
        </authorList>
    </citation>
    <scope>NUCLEOTIDE SEQUENCE [LARGE SCALE GENOMIC DNA]</scope>
    <source>
        <strain evidence="1 2">TC1-1</strain>
    </source>
</reference>
<dbReference type="EMBL" id="NPJF01000059">
    <property type="protein sequence ID" value="OYP53645.1"/>
    <property type="molecule type" value="Genomic_DNA"/>
</dbReference>
<evidence type="ECO:0000313" key="2">
    <source>
        <dbReference type="Proteomes" id="UP000216189"/>
    </source>
</evidence>
<comment type="caution">
    <text evidence="1">The sequence shown here is derived from an EMBL/GenBank/DDBJ whole genome shotgun (WGS) entry which is preliminary data.</text>
</comment>